<dbReference type="PROSITE" id="PS51874">
    <property type="entry name" value="PCV_3C_PRO"/>
    <property type="match status" value="1"/>
</dbReference>
<proteinExistence type="predicted"/>
<dbReference type="InterPro" id="IPR004004">
    <property type="entry name" value="Helic/Pol/Pept_Calicivir-typ"/>
</dbReference>
<dbReference type="InterPro" id="IPR009003">
    <property type="entry name" value="Peptidase_S1_PA"/>
</dbReference>
<accession>A0AAT9JBN1</accession>
<feature type="domain" description="Peptidase C3" evidence="16">
    <location>
        <begin position="908"/>
        <end position="1125"/>
    </location>
</feature>
<dbReference type="GO" id="GO:0039694">
    <property type="term" value="P:viral RNA genome replication"/>
    <property type="evidence" value="ECO:0007669"/>
    <property type="project" value="InterPro"/>
</dbReference>
<dbReference type="InterPro" id="IPR043502">
    <property type="entry name" value="DNA/RNA_pol_sf"/>
</dbReference>
<keyword evidence="7" id="KW-0547">Nucleotide-binding</keyword>
<evidence type="ECO:0000256" key="8">
    <source>
        <dbReference type="ARBA" id="ARBA00022801"/>
    </source>
</evidence>
<dbReference type="InterPro" id="IPR007094">
    <property type="entry name" value="RNA-dir_pol_PSvirus"/>
</dbReference>
<feature type="transmembrane region" description="Helical" evidence="13">
    <location>
        <begin position="102"/>
        <end position="119"/>
    </location>
</feature>
<evidence type="ECO:0000313" key="17">
    <source>
        <dbReference type="EMBL" id="DBA54800.1"/>
    </source>
</evidence>
<sequence>MMISGLRGYRRGCLMGLEDLRSPLLATVQNVGDCVSGPLTSGIQSISDTSSNVSDLVSSVGVSSTTSLASFVGSARDACNSFSAVFKSIETLIKPILSVHKYIWSVWSTLSSSITVWFSDLMVVGKDWYKFMCEKLESHTTIIIAALIFIVMLVFLRFLLPESVVHTWLVNVQLALKYVSSFVLSFIPEGAVKNWITSLVGSLEPLIQPQVGCTFGTQTSPFTHGEILSSLIAFGFSSAMYFLIGTDKPGKSNSNPISQLLCATGDHASKMNHLFAFFRNVKGSLSDSMLWLGEWACEVTGLGSPLTATVNQVLNTDLMKWFQETTEALNPQNRLDNFADAQYMPKLGKLRDRVHHFEAEFAKFPISALLSTRFNALVSRLDKALGEAQAHKGVGNFRDEPFCLQFVGKPGCGKTMSINYLITDLLNRLGEPQQNRLYSLSSKDGFWSNYNHQTAVLIDDFGQILDGSNQSDDVKDLIFLKSSAPMSLNMAAVEEKGTQFTSKYIFLTSNFNTPDRTCGVRDVSAIQRRRNMLVEVTRSGPINENCDLPVDPLRFTLLDPLYPFRPQDEFTELTYQELLDLVELRVGEHQKKSTWLSSFKSCDRRIVAQAGEESSVVFGPQEYVETLERREIEAKAKGRTVEGLGHARDAEERLLTSFEYAYQGRLSYEQPFAPCTAPANMFVSLDERLKKQFVNWQRRILYNGIKDCEESFWRRMMTEYQGNHLMAWIQDFDFDNATFYLAKHDEGTHLQDFVTSRDDDAMEFFRSANKRTQFAFALILRHFLALKHQIKSDPKLESHESWFASFVAKIKDVWNSTPLLVRCFLQVYLTYRVISGFVSFIATLFPVMGQSAEALTVATTAAASSMALTPRVSNISQDPHTNSGNVKKGVHSFLVAQRSLEVEWKEWAAKDPFFRDALVDNLVLIRLPGGGVFRGLYVRTGWILTVAHAFLNMPSGTSIGLTHQRSSTFHSFTRGDDYLRFVPEQDLCVIYVGEVDGLKKDITKHFASRGKVICSPGSKAVVAKPIFAQNLAGILLEKQDTGVSMNCNGVGPIQYGEGSFKINCAATFSFVYPGANGDCGSLLLLPALGNRQPVIAGVHCAGYRSEAVKAGMITSFAAAIWREDLEDLLPKQTLLVPQVRHELLSQVTPADRELFPTKQVSWLGTVPKELAMNIPHKTTLRRSELFDTLSEELGPHLTEPSILTSNDHRVVPRHSFDPYVSGVEKFNESCCNIDLEIAFHVMTCMRKRLLEQLQDVPVPGGIPMVREENEVLNGIPGENFYDAMDMSTSCGYPFNLMGFGTSKRGFIEGEPGNYMLDRSKPVYESWLHDDGEIRMGIALDMVSCECAKDERLPLEKIYEKPKTRLFTILPFQYNMLVRKYFLDFSASLMRAHSKVCCKVGINPTGVEWTELANQFLNASDVGFSADYSSFDGRAPVFIFQWFCNMVDEYYGDAPGSENSLARHALLMMASNHYTLCGDKLFRVVGGMPSGFSLTVLFNSLLNEFYMRYAFEVLSRKPSNASRTVGVSQSTFGELFVAIYGDDNLVAVPMHLRWYSLPEIAAELSKINVIIKNGLDKTADVSSTTFQPLGELTFLSRGFKRHSTGFYLAPLKWVSIIEPLRWIRPGANFSAAEALLENVEGSLVAAFMHGQPQFESLKKAIVQAMRKRSFPVPTLPVFECVEQLWLQEITGDKCLPDTARMLNAEAQLNQLPSVACLTKDEINFGVNEFVAGIFFCSARTASRHVTHEDFIMVNCTSSVSKNWIRGPASTRDLQNKVWAYTLSALEIEQQRRCRNGRIPPVLFVCASGVGISLVCAALAALATNQFSAAQIVLRVRQLADADRVQTFANGAGFYLLAAANAFRGPTPHSMPSQYLYGSNVYDRFLKIDNCVIILGFQGVLTGNVPYWCTSGQGFNGVRTNLTFVMGDEKGERLGESLIKARQQGEALYLFFSTFPKEKAEWVLKGVACSGVCADNLTSSDLITLSHHALDTSASPFGKIVLKVSNWFGLKKIEIADVDDTTLKHVATPLPFEASSLLDEHDLRREIKHMDTGFYGTSSLITAGKIIVASNSPGESHKCILKVADSIFTHGDREKDPRWLRFVLTLGVWARLPHIAFEEFIPKLEVDIFKKRLKHVEFIEAEPVFALGNDAYENSIEAMAMSLHYAYRPEYQDACEGKKKFFLSAKFPLLLQVLLPNLCSHCFFLWLAFILLTQKFMCILGMRCFVW</sequence>
<feature type="domain" description="SF3 helicase" evidence="15">
    <location>
        <begin position="382"/>
        <end position="549"/>
    </location>
</feature>
<evidence type="ECO:0000256" key="4">
    <source>
        <dbReference type="ARBA" id="ARBA00022679"/>
    </source>
</evidence>
<keyword evidence="10" id="KW-0067">ATP-binding</keyword>
<dbReference type="InterPro" id="IPR001205">
    <property type="entry name" value="RNA-dir_pol_C"/>
</dbReference>
<keyword evidence="12 13" id="KW-1133">Transmembrane helix</keyword>
<dbReference type="GO" id="GO:0004197">
    <property type="term" value="F:cysteine-type endopeptidase activity"/>
    <property type="evidence" value="ECO:0007669"/>
    <property type="project" value="InterPro"/>
</dbReference>
<keyword evidence="4" id="KW-0808">Transferase</keyword>
<keyword evidence="3" id="KW-0645">Protease</keyword>
<evidence type="ECO:0000256" key="5">
    <source>
        <dbReference type="ARBA" id="ARBA00022692"/>
    </source>
</evidence>
<protein>
    <recommendedName>
        <fullName evidence="1">RNA1 polyprotein</fullName>
    </recommendedName>
</protein>
<dbReference type="InterPro" id="IPR000605">
    <property type="entry name" value="Helicase_SF3_ssDNA/RNA_vir"/>
</dbReference>
<evidence type="ECO:0000256" key="13">
    <source>
        <dbReference type="SAM" id="Phobius"/>
    </source>
</evidence>
<dbReference type="SUPFAM" id="SSF50494">
    <property type="entry name" value="Trypsin-like serine proteases"/>
    <property type="match status" value="1"/>
</dbReference>
<keyword evidence="13" id="KW-0472">Membrane</keyword>
<keyword evidence="5 13" id="KW-0812">Transmembrane</keyword>
<dbReference type="EMBL" id="BK065131">
    <property type="protein sequence ID" value="DBA54800.1"/>
    <property type="molecule type" value="Genomic_RNA"/>
</dbReference>
<dbReference type="PROSITE" id="PS50507">
    <property type="entry name" value="RDRP_SSRNA_POS"/>
    <property type="match status" value="1"/>
</dbReference>
<keyword evidence="6" id="KW-0548">Nucleotidyltransferase</keyword>
<evidence type="ECO:0000259" key="16">
    <source>
        <dbReference type="PROSITE" id="PS51874"/>
    </source>
</evidence>
<evidence type="ECO:0000259" key="15">
    <source>
        <dbReference type="PROSITE" id="PS51218"/>
    </source>
</evidence>
<keyword evidence="2" id="KW-0696">RNA-directed RNA polymerase</keyword>
<dbReference type="GO" id="GO:0003724">
    <property type="term" value="F:RNA helicase activity"/>
    <property type="evidence" value="ECO:0007669"/>
    <property type="project" value="InterPro"/>
</dbReference>
<dbReference type="GO" id="GO:0003968">
    <property type="term" value="F:RNA-directed RNA polymerase activity"/>
    <property type="evidence" value="ECO:0007669"/>
    <property type="project" value="UniProtKB-KW"/>
</dbReference>
<evidence type="ECO:0000256" key="2">
    <source>
        <dbReference type="ARBA" id="ARBA00022484"/>
    </source>
</evidence>
<keyword evidence="8" id="KW-0378">Hydrolase</keyword>
<dbReference type="Pfam" id="PF00680">
    <property type="entry name" value="RdRP_1"/>
    <property type="match status" value="1"/>
</dbReference>
<dbReference type="PROSITE" id="PS51218">
    <property type="entry name" value="SF3_HELICASE_2"/>
    <property type="match status" value="1"/>
</dbReference>
<feature type="domain" description="RdRp catalytic" evidence="14">
    <location>
        <begin position="1420"/>
        <end position="1555"/>
    </location>
</feature>
<dbReference type="Gene3D" id="3.30.70.270">
    <property type="match status" value="1"/>
</dbReference>
<name>A0AAT9JBN1_9SECO</name>
<dbReference type="Gene3D" id="1.20.960.20">
    <property type="match status" value="1"/>
</dbReference>
<dbReference type="SUPFAM" id="SSF56672">
    <property type="entry name" value="DNA/RNA polymerases"/>
    <property type="match status" value="1"/>
</dbReference>
<feature type="transmembrane region" description="Helical" evidence="13">
    <location>
        <begin position="167"/>
        <end position="187"/>
    </location>
</feature>
<evidence type="ECO:0000256" key="6">
    <source>
        <dbReference type="ARBA" id="ARBA00022695"/>
    </source>
</evidence>
<evidence type="ECO:0000256" key="3">
    <source>
        <dbReference type="ARBA" id="ARBA00022670"/>
    </source>
</evidence>
<reference evidence="17" key="1">
    <citation type="submission" date="2023-11" db="EMBL/GenBank/DDBJ databases">
        <authorList>
            <person name="Sidharthan V.K."/>
            <person name="Reddy V."/>
            <person name="Kiran G."/>
            <person name="Rajeswari V."/>
            <person name="Baranwal V.K."/>
        </authorList>
    </citation>
    <scope>NUCLEOTIDE SEQUENCE</scope>
    <source>
        <strain evidence="17">Ror aqu</strain>
    </source>
</reference>
<dbReference type="CDD" id="cd23169">
    <property type="entry name" value="ps-ssRNAv-Picornavirales"/>
    <property type="match status" value="1"/>
</dbReference>
<evidence type="ECO:0000259" key="14">
    <source>
        <dbReference type="PROSITE" id="PS50507"/>
    </source>
</evidence>
<feature type="transmembrane region" description="Helical" evidence="13">
    <location>
        <begin position="139"/>
        <end position="160"/>
    </location>
</feature>
<dbReference type="InterPro" id="IPR044067">
    <property type="entry name" value="PCV_3C_PRO"/>
</dbReference>
<evidence type="ECO:0000256" key="7">
    <source>
        <dbReference type="ARBA" id="ARBA00022741"/>
    </source>
</evidence>
<dbReference type="InterPro" id="IPR043128">
    <property type="entry name" value="Rev_trsase/Diguanyl_cyclase"/>
</dbReference>
<dbReference type="Pfam" id="PF00910">
    <property type="entry name" value="RNA_helicase"/>
    <property type="match status" value="1"/>
</dbReference>
<dbReference type="GO" id="GO:0006351">
    <property type="term" value="P:DNA-templated transcription"/>
    <property type="evidence" value="ECO:0007669"/>
    <property type="project" value="InterPro"/>
</dbReference>
<keyword evidence="9" id="KW-0788">Thiol protease</keyword>
<dbReference type="GO" id="GO:0006508">
    <property type="term" value="P:proteolysis"/>
    <property type="evidence" value="ECO:0007669"/>
    <property type="project" value="UniProtKB-KW"/>
</dbReference>
<evidence type="ECO:0000256" key="11">
    <source>
        <dbReference type="ARBA" id="ARBA00022953"/>
    </source>
</evidence>
<dbReference type="PRINTS" id="PR00918">
    <property type="entry name" value="CALICVIRUSNS"/>
</dbReference>
<dbReference type="GO" id="GO:0005524">
    <property type="term" value="F:ATP binding"/>
    <property type="evidence" value="ECO:0007669"/>
    <property type="project" value="UniProtKB-KW"/>
</dbReference>
<reference evidence="17" key="2">
    <citation type="journal article" date="2024" name="Arch. Virol.">
        <title>Probing of plant transcriptomes reveals the hidden genetic diversity of the family Secoviridae.</title>
        <authorList>
            <person name="Sidharthan V.K."/>
            <person name="Reddy V."/>
            <person name="Kiran G."/>
            <person name="Rajeswari V."/>
            <person name="Baranwal V.K."/>
            <person name="Kumar M.K."/>
            <person name="Kumar K.S."/>
        </authorList>
    </citation>
    <scope>NUCLEOTIDE SEQUENCE</scope>
    <source>
        <strain evidence="17">Ror aqu</strain>
    </source>
</reference>
<keyword evidence="11" id="KW-0693">Viral RNA replication</keyword>
<dbReference type="InterPro" id="IPR014759">
    <property type="entry name" value="Helicase_SF3_ssRNA_vir"/>
</dbReference>
<evidence type="ECO:0000256" key="10">
    <source>
        <dbReference type="ARBA" id="ARBA00022840"/>
    </source>
</evidence>
<evidence type="ECO:0000256" key="1">
    <source>
        <dbReference type="ARBA" id="ARBA00020936"/>
    </source>
</evidence>
<organism evidence="17">
    <name type="scientific">Lake cress torradovirus</name>
    <dbReference type="NCBI Taxonomy" id="3115804"/>
    <lineage>
        <taxon>Viruses</taxon>
        <taxon>Riboviria</taxon>
        <taxon>Orthornavirae</taxon>
        <taxon>Pisuviricota</taxon>
        <taxon>Pisoniviricetes</taxon>
        <taxon>Picornavirales</taxon>
        <taxon>Secoviridae</taxon>
        <taxon>Torradovirus</taxon>
    </lineage>
</organism>
<evidence type="ECO:0000256" key="9">
    <source>
        <dbReference type="ARBA" id="ARBA00022807"/>
    </source>
</evidence>
<dbReference type="GO" id="GO:0003723">
    <property type="term" value="F:RNA binding"/>
    <property type="evidence" value="ECO:0007669"/>
    <property type="project" value="InterPro"/>
</dbReference>
<evidence type="ECO:0000256" key="12">
    <source>
        <dbReference type="ARBA" id="ARBA00022989"/>
    </source>
</evidence>